<keyword evidence="3" id="KW-1185">Reference proteome</keyword>
<feature type="compositionally biased region" description="Low complexity" evidence="1">
    <location>
        <begin position="45"/>
        <end position="58"/>
    </location>
</feature>
<name>A0ABQ3QLN4_9ACTN</name>
<sequence>MGRTPGGGWCRARRVANSLRAVRGRSHSSPRPQDIRSGAGRGRFSRSSPRPGTPPSASDRGWLVAQFPAPLAASVLAGTGIFSLSWGSRRGSGAEPQGPNHPTLSNGRAGGQNPRRTQGQKYVRM</sequence>
<reference evidence="2" key="1">
    <citation type="submission" date="2024-05" db="EMBL/GenBank/DDBJ databases">
        <title>Whole genome shotgun sequence of Streptomyces violascens NBRC 12920.</title>
        <authorList>
            <person name="Komaki H."/>
            <person name="Tamura T."/>
        </authorList>
    </citation>
    <scope>NUCLEOTIDE SEQUENCE</scope>
    <source>
        <strain evidence="2">NBRC 12920</strain>
    </source>
</reference>
<feature type="region of interest" description="Disordered" evidence="1">
    <location>
        <begin position="85"/>
        <end position="125"/>
    </location>
</feature>
<evidence type="ECO:0000313" key="3">
    <source>
        <dbReference type="Proteomes" id="UP001050808"/>
    </source>
</evidence>
<feature type="compositionally biased region" description="Polar residues" evidence="1">
    <location>
        <begin position="114"/>
        <end position="125"/>
    </location>
</feature>
<dbReference type="EMBL" id="BNDY01000005">
    <property type="protein sequence ID" value="GHI38176.1"/>
    <property type="molecule type" value="Genomic_DNA"/>
</dbReference>
<evidence type="ECO:0000256" key="1">
    <source>
        <dbReference type="SAM" id="MobiDB-lite"/>
    </source>
</evidence>
<gene>
    <name evidence="2" type="ORF">Sviol_25840</name>
</gene>
<evidence type="ECO:0000313" key="2">
    <source>
        <dbReference type="EMBL" id="GHI38176.1"/>
    </source>
</evidence>
<proteinExistence type="predicted"/>
<protein>
    <submittedName>
        <fullName evidence="2">Uncharacterized protein</fullName>
    </submittedName>
</protein>
<dbReference type="Proteomes" id="UP001050808">
    <property type="component" value="Unassembled WGS sequence"/>
</dbReference>
<comment type="caution">
    <text evidence="2">The sequence shown here is derived from an EMBL/GenBank/DDBJ whole genome shotgun (WGS) entry which is preliminary data.</text>
</comment>
<organism evidence="2 3">
    <name type="scientific">Streptomyces violascens</name>
    <dbReference type="NCBI Taxonomy" id="67381"/>
    <lineage>
        <taxon>Bacteria</taxon>
        <taxon>Bacillati</taxon>
        <taxon>Actinomycetota</taxon>
        <taxon>Actinomycetes</taxon>
        <taxon>Kitasatosporales</taxon>
        <taxon>Streptomycetaceae</taxon>
        <taxon>Streptomyces</taxon>
    </lineage>
</organism>
<feature type="region of interest" description="Disordered" evidence="1">
    <location>
        <begin position="20"/>
        <end position="61"/>
    </location>
</feature>
<accession>A0ABQ3QLN4</accession>